<sequence length="436" mass="48968">MFVSDVTEEYERVKTCYHKLPGNPVTKVPMKCVKTPKPKAPSHKSKTHAQSHVPCVRALIPDIFHATNDRRPRYRLDCCGAGLFQCSLTGLVFEMEKKGEVSYRTVDWDSSLPTLMPAGPLFRIECPQRCVQQLYLPHCEEFCDAQKLSVAHEINGEMEDVHPSYVDATYVRVEVTNLSLYGLFRKCFSHLQVQSQVVLFQQQAGNCPQTCTLNVFLLPRNLPTFEVESYYPGCTLIQTTSNCILSPKGRYGLVCESVAKAEIQPKSGTFDCGYGPNYQPTFQVCLEAGVKAIKLILMDRGNNDKAVWETQVTLAAGQQHRQLCSETSSSSAPTERKDTASEFVMKHRDALIQQVSMVLHIADDLLVDEIITDEMYSRVSDERSRQEKMRQLLDTVCAGGETAISAFCKALRKYQPDLFANLERPTGAKASQMSHK</sequence>
<dbReference type="InterPro" id="IPR025307">
    <property type="entry name" value="FIIND_dom"/>
</dbReference>
<dbReference type="GO" id="GO:0005829">
    <property type="term" value="C:cytosol"/>
    <property type="evidence" value="ECO:0007669"/>
    <property type="project" value="UniProtKB-SubCell"/>
</dbReference>
<dbReference type="InterPro" id="IPR033516">
    <property type="entry name" value="CARD8/ASC/NALP1_CARD"/>
</dbReference>
<dbReference type="Proteomes" id="UP000472263">
    <property type="component" value="Chromosome 8"/>
</dbReference>
<reference evidence="8" key="1">
    <citation type="submission" date="2019-06" db="EMBL/GenBank/DDBJ databases">
        <authorList>
            <consortium name="Wellcome Sanger Institute Data Sharing"/>
        </authorList>
    </citation>
    <scope>NUCLEOTIDE SEQUENCE [LARGE SCALE GENOMIC DNA]</scope>
</reference>
<dbReference type="PROSITE" id="PS51830">
    <property type="entry name" value="FIIND"/>
    <property type="match status" value="1"/>
</dbReference>
<keyword evidence="3" id="KW-0399">Innate immunity</keyword>
<evidence type="ECO:0000256" key="4">
    <source>
        <dbReference type="ARBA" id="ARBA00022859"/>
    </source>
</evidence>
<dbReference type="PROSITE" id="PS50209">
    <property type="entry name" value="CARD"/>
    <property type="match status" value="1"/>
</dbReference>
<dbReference type="InterPro" id="IPR011029">
    <property type="entry name" value="DEATH-like_dom_sf"/>
</dbReference>
<dbReference type="CDD" id="cd08330">
    <property type="entry name" value="CARD_ASC_NALP1"/>
    <property type="match status" value="1"/>
</dbReference>
<dbReference type="GO" id="GO:0006954">
    <property type="term" value="P:inflammatory response"/>
    <property type="evidence" value="ECO:0007669"/>
    <property type="project" value="UniProtKB-KW"/>
</dbReference>
<evidence type="ECO:0000256" key="2">
    <source>
        <dbReference type="ARBA" id="ARBA00022490"/>
    </source>
</evidence>
<evidence type="ECO:0000256" key="5">
    <source>
        <dbReference type="ARBA" id="ARBA00023198"/>
    </source>
</evidence>
<dbReference type="SUPFAM" id="SSF47986">
    <property type="entry name" value="DEATH domain"/>
    <property type="match status" value="1"/>
</dbReference>
<organism evidence="8 9">
    <name type="scientific">Myripristis murdjan</name>
    <name type="common">pinecone soldierfish</name>
    <dbReference type="NCBI Taxonomy" id="586833"/>
    <lineage>
        <taxon>Eukaryota</taxon>
        <taxon>Metazoa</taxon>
        <taxon>Chordata</taxon>
        <taxon>Craniata</taxon>
        <taxon>Vertebrata</taxon>
        <taxon>Euteleostomi</taxon>
        <taxon>Actinopterygii</taxon>
        <taxon>Neopterygii</taxon>
        <taxon>Teleostei</taxon>
        <taxon>Neoteleostei</taxon>
        <taxon>Acanthomorphata</taxon>
        <taxon>Holocentriformes</taxon>
        <taxon>Holocentridae</taxon>
        <taxon>Myripristis</taxon>
    </lineage>
</organism>
<dbReference type="InterPro" id="IPR001315">
    <property type="entry name" value="CARD"/>
</dbReference>
<keyword evidence="5" id="KW-0395">Inflammatory response</keyword>
<dbReference type="GO" id="GO:0045087">
    <property type="term" value="P:innate immune response"/>
    <property type="evidence" value="ECO:0007669"/>
    <property type="project" value="UniProtKB-KW"/>
</dbReference>
<evidence type="ECO:0000259" key="7">
    <source>
        <dbReference type="PROSITE" id="PS51830"/>
    </source>
</evidence>
<evidence type="ECO:0008006" key="10">
    <source>
        <dbReference type="Google" id="ProtNLM"/>
    </source>
</evidence>
<dbReference type="Pfam" id="PF00619">
    <property type="entry name" value="CARD"/>
    <property type="match status" value="1"/>
</dbReference>
<evidence type="ECO:0000313" key="8">
    <source>
        <dbReference type="Ensembl" id="ENSMMDP00005010832.1"/>
    </source>
</evidence>
<dbReference type="Pfam" id="PF13553">
    <property type="entry name" value="FIIND"/>
    <property type="match status" value="1"/>
</dbReference>
<dbReference type="PANTHER" id="PTHR46985:SF2">
    <property type="entry name" value="APOPTOSIS-ASSOCIATED SPECK-LIKE PROTEIN CONTAINING A CARD"/>
    <property type="match status" value="1"/>
</dbReference>
<feature type="domain" description="CARD" evidence="6">
    <location>
        <begin position="336"/>
        <end position="426"/>
    </location>
</feature>
<dbReference type="AlphaFoldDB" id="A0A667X6G7"/>
<dbReference type="InterPro" id="IPR051249">
    <property type="entry name" value="NLRP_Inflammasome"/>
</dbReference>
<evidence type="ECO:0000256" key="1">
    <source>
        <dbReference type="ARBA" id="ARBA00004514"/>
    </source>
</evidence>
<evidence type="ECO:0000256" key="3">
    <source>
        <dbReference type="ARBA" id="ARBA00022588"/>
    </source>
</evidence>
<reference evidence="8" key="3">
    <citation type="submission" date="2025-09" db="UniProtKB">
        <authorList>
            <consortium name="Ensembl"/>
        </authorList>
    </citation>
    <scope>IDENTIFICATION</scope>
</reference>
<accession>A0A667X6G7</accession>
<dbReference type="Ensembl" id="ENSMMDT00005011161.1">
    <property type="protein sequence ID" value="ENSMMDP00005010832.1"/>
    <property type="gene ID" value="ENSMMDG00005005861.1"/>
</dbReference>
<protein>
    <recommendedName>
        <fullName evidence="10">CARD domain-containing protein</fullName>
    </recommendedName>
</protein>
<name>A0A667X6G7_9TELE</name>
<dbReference type="GO" id="GO:0042981">
    <property type="term" value="P:regulation of apoptotic process"/>
    <property type="evidence" value="ECO:0007669"/>
    <property type="project" value="InterPro"/>
</dbReference>
<dbReference type="PANTHER" id="PTHR46985">
    <property type="entry name" value="NACHT, LRR AND PYD DOMAINS-CONTAINING PROTEIN 1"/>
    <property type="match status" value="1"/>
</dbReference>
<dbReference type="InParanoid" id="A0A667X6G7"/>
<keyword evidence="2" id="KW-0963">Cytoplasm</keyword>
<dbReference type="Gene3D" id="1.10.533.10">
    <property type="entry name" value="Death Domain, Fas"/>
    <property type="match status" value="1"/>
</dbReference>
<keyword evidence="9" id="KW-1185">Reference proteome</keyword>
<feature type="domain" description="FIIND" evidence="7">
    <location>
        <begin position="51"/>
        <end position="326"/>
    </location>
</feature>
<reference evidence="8" key="2">
    <citation type="submission" date="2025-08" db="UniProtKB">
        <authorList>
            <consortium name="Ensembl"/>
        </authorList>
    </citation>
    <scope>IDENTIFICATION</scope>
</reference>
<dbReference type="GeneTree" id="ENSGT00730000111912"/>
<evidence type="ECO:0000259" key="6">
    <source>
        <dbReference type="PROSITE" id="PS50209"/>
    </source>
</evidence>
<keyword evidence="4" id="KW-0391">Immunity</keyword>
<proteinExistence type="predicted"/>
<comment type="subcellular location">
    <subcellularLocation>
        <location evidence="1">Cytoplasm</location>
        <location evidence="1">Cytosol</location>
    </subcellularLocation>
</comment>
<evidence type="ECO:0000313" key="9">
    <source>
        <dbReference type="Proteomes" id="UP000472263"/>
    </source>
</evidence>
<dbReference type="Pfam" id="PF23679">
    <property type="entry name" value="UPA-FIIND"/>
    <property type="match status" value="1"/>
</dbReference>